<keyword evidence="3" id="KW-1185">Reference proteome</keyword>
<dbReference type="HOGENOM" id="CLU_1838782_0_0_1"/>
<gene>
    <name evidence="2" type="ORF">TCM_029821</name>
</gene>
<keyword evidence="1" id="KW-0472">Membrane</keyword>
<name>A0A061GF65_THECC</name>
<proteinExistence type="predicted"/>
<dbReference type="EMBL" id="CM001884">
    <property type="protein sequence ID" value="EOY28181.1"/>
    <property type="molecule type" value="Genomic_DNA"/>
</dbReference>
<organism evidence="2 3">
    <name type="scientific">Theobroma cacao</name>
    <name type="common">Cacao</name>
    <name type="synonym">Cocoa</name>
    <dbReference type="NCBI Taxonomy" id="3641"/>
    <lineage>
        <taxon>Eukaryota</taxon>
        <taxon>Viridiplantae</taxon>
        <taxon>Streptophyta</taxon>
        <taxon>Embryophyta</taxon>
        <taxon>Tracheophyta</taxon>
        <taxon>Spermatophyta</taxon>
        <taxon>Magnoliopsida</taxon>
        <taxon>eudicotyledons</taxon>
        <taxon>Gunneridae</taxon>
        <taxon>Pentapetalae</taxon>
        <taxon>rosids</taxon>
        <taxon>malvids</taxon>
        <taxon>Malvales</taxon>
        <taxon>Malvaceae</taxon>
        <taxon>Byttnerioideae</taxon>
        <taxon>Theobroma</taxon>
    </lineage>
</organism>
<dbReference type="Gramene" id="EOY28181">
    <property type="protein sequence ID" value="EOY28181"/>
    <property type="gene ID" value="TCM_029821"/>
</dbReference>
<keyword evidence="1" id="KW-1133">Transmembrane helix</keyword>
<dbReference type="InParanoid" id="A0A061GF65"/>
<dbReference type="Proteomes" id="UP000026915">
    <property type="component" value="Chromosome 6"/>
</dbReference>
<keyword evidence="1" id="KW-0812">Transmembrane</keyword>
<evidence type="ECO:0000313" key="3">
    <source>
        <dbReference type="Proteomes" id="UP000026915"/>
    </source>
</evidence>
<dbReference type="AlphaFoldDB" id="A0A061GF65"/>
<accession>A0A061GF65</accession>
<protein>
    <submittedName>
        <fullName evidence="2">Uncharacterized protein</fullName>
    </submittedName>
</protein>
<feature type="transmembrane region" description="Helical" evidence="1">
    <location>
        <begin position="79"/>
        <end position="100"/>
    </location>
</feature>
<evidence type="ECO:0000313" key="2">
    <source>
        <dbReference type="EMBL" id="EOY28181.1"/>
    </source>
</evidence>
<sequence>MIRFENGRHKHTQGSDGRITRAVQTRISRSTQSTWNDLSVSYLETRSLIPLTRRLFFRRTPSYHWHLHFLFLLPAPRSLIYIFAPFARVYLAATVFHLAYHISRPSNTTLVKKSNRFIRFRHVYRTSQFSAQNLYFPFHI</sequence>
<evidence type="ECO:0000256" key="1">
    <source>
        <dbReference type="SAM" id="Phobius"/>
    </source>
</evidence>
<reference evidence="2 3" key="1">
    <citation type="journal article" date="2013" name="Genome Biol.">
        <title>The genome sequence of the most widely cultivated cacao type and its use to identify candidate genes regulating pod color.</title>
        <authorList>
            <person name="Motamayor J.C."/>
            <person name="Mockaitis K."/>
            <person name="Schmutz J."/>
            <person name="Haiminen N."/>
            <person name="Iii D.L."/>
            <person name="Cornejo O."/>
            <person name="Findley S.D."/>
            <person name="Zheng P."/>
            <person name="Utro F."/>
            <person name="Royaert S."/>
            <person name="Saski C."/>
            <person name="Jenkins J."/>
            <person name="Podicheti R."/>
            <person name="Zhao M."/>
            <person name="Scheffler B.E."/>
            <person name="Stack J.C."/>
            <person name="Feltus F.A."/>
            <person name="Mustiga G.M."/>
            <person name="Amores F."/>
            <person name="Phillips W."/>
            <person name="Marelli J.P."/>
            <person name="May G.D."/>
            <person name="Shapiro H."/>
            <person name="Ma J."/>
            <person name="Bustamante C.D."/>
            <person name="Schnell R.J."/>
            <person name="Main D."/>
            <person name="Gilbert D."/>
            <person name="Parida L."/>
            <person name="Kuhn D.N."/>
        </authorList>
    </citation>
    <scope>NUCLEOTIDE SEQUENCE [LARGE SCALE GENOMIC DNA]</scope>
    <source>
        <strain evidence="3">cv. Matina 1-6</strain>
    </source>
</reference>